<dbReference type="Proteomes" id="UP001225378">
    <property type="component" value="Chromosome"/>
</dbReference>
<dbReference type="InterPro" id="IPR001173">
    <property type="entry name" value="Glyco_trans_2-like"/>
</dbReference>
<dbReference type="SUPFAM" id="SSF53448">
    <property type="entry name" value="Nucleotide-diphospho-sugar transferases"/>
    <property type="match status" value="5"/>
</dbReference>
<proteinExistence type="predicted"/>
<name>A0AAU7NUN6_9GAMM</name>
<evidence type="ECO:0000259" key="2">
    <source>
        <dbReference type="Pfam" id="PF00535"/>
    </source>
</evidence>
<dbReference type="GO" id="GO:0016757">
    <property type="term" value="F:glycosyltransferase activity"/>
    <property type="evidence" value="ECO:0007669"/>
    <property type="project" value="UniProtKB-KW"/>
</dbReference>
<dbReference type="InterPro" id="IPR050834">
    <property type="entry name" value="Glycosyltransf_2"/>
</dbReference>
<dbReference type="PANTHER" id="PTHR43685:SF2">
    <property type="entry name" value="GLYCOSYLTRANSFERASE 2-LIKE DOMAIN-CONTAINING PROTEIN"/>
    <property type="match status" value="1"/>
</dbReference>
<dbReference type="CDD" id="cd03801">
    <property type="entry name" value="GT4_PimA-like"/>
    <property type="match status" value="1"/>
</dbReference>
<evidence type="ECO:0000313" key="3">
    <source>
        <dbReference type="EMBL" id="XBS20683.1"/>
    </source>
</evidence>
<feature type="domain" description="Glycosyltransferase 2-like" evidence="2">
    <location>
        <begin position="242"/>
        <end position="379"/>
    </location>
</feature>
<protein>
    <submittedName>
        <fullName evidence="3">Glycosyltransferase</fullName>
        <ecNumber evidence="3">2.4.-.-</ecNumber>
    </submittedName>
</protein>
<gene>
    <name evidence="3" type="ORF">Q9L42_000710</name>
</gene>
<keyword evidence="3" id="KW-0328">Glycosyltransferase</keyword>
<feature type="domain" description="Glycosyl transferase family 1" evidence="1">
    <location>
        <begin position="1056"/>
        <end position="1175"/>
    </location>
</feature>
<evidence type="ECO:0000313" key="4">
    <source>
        <dbReference type="Proteomes" id="UP001225378"/>
    </source>
</evidence>
<feature type="domain" description="Glycosyltransferase 2-like" evidence="2">
    <location>
        <begin position="620"/>
        <end position="773"/>
    </location>
</feature>
<accession>A0AAU7NUN6</accession>
<dbReference type="CDD" id="cd04186">
    <property type="entry name" value="GT_2_like_c"/>
    <property type="match status" value="1"/>
</dbReference>
<dbReference type="Gene3D" id="3.90.550.10">
    <property type="entry name" value="Spore Coat Polysaccharide Biosynthesis Protein SpsA, Chain A"/>
    <property type="match status" value="5"/>
</dbReference>
<dbReference type="InterPro" id="IPR001296">
    <property type="entry name" value="Glyco_trans_1"/>
</dbReference>
<feature type="domain" description="Glycosyltransferase 2-like" evidence="2">
    <location>
        <begin position="2042"/>
        <end position="2160"/>
    </location>
</feature>
<sequence>MSNSNHESSYERWQKALHTEISFWRSWLETKGLQWPEDYAARTDPDSELNPNIGKWHGGSEAPSILDVGAGPMTILGKKWQGKPVDLQACDALGDEYDLLPFSGGLPLVRTRRCHSEELTAQYPRDSFDIVHAQNTLDHSYAPDKAILEMLSVAKVGRVVYLCHIANEAEKENYHGLHQWNFEIKEDVLWLYNKQEKISVNELIKEIAEVAYLSPDGSDPCIAVFRKTKSFENRRDDKIILSILVPSYRGYLESIAMFSKLAGIRHSSIEILVADNSGDEHKWRELKNISRKADNFHVLQNERGLIARDNYWSILKSAKGKFIFVCADDDYIDIGFFLDAVERLKTAANNICITPPIYQYQGNGRVEKAPRVAQSEGDNWTRKIVCHIDAKVIPTMTYSIIPKELVMLFFSEYMNKHPLLATFMDWHFEYFVRAWCRCINSESGLYLYDYQKWTNIGSAIEADAKQYVSSGLPEWFVVFHRLFWTVDSCSFIGSSYFPEDASGRKMVVEALIARNMSVFVDELNGAKHRRFQDAPISAATRADIDRLVAKNSWSYRELLDVLLSLLGEIDAEKAQAYWRFIDEIKSADIQLGFQWLEGGSRSESQDVSTNDKVERTPLVSVVIPCYKQAHYLPEVVASVVAQTFADWECIIVNDGSPDDTGEVARQLIRQYSGSLIRLLEQGNGGLSDARNKGIGMASGKYILPLDADDKLDSTMLEKTVAVLQSDPTVGIVYTYIRHFGSRSDIWKTGPFSLEKEKYDNYLPYCSLYRKEVFESVGGYDTNFNSYEDWNFWISAMERGWHGKLVPEPLFLYRKGDSSMLVDANKRREQLVAQIVLAHPEVYPQDRRLWASRLLDGKADDAASSLTSDEQTSPSLAAGGGRKKILIVCSHFWPSVGGLESSMEQLSLELFDQGYVVTVLTQQHAGRTGRDFHGVTIVSEDQVQFPQAIASAVASEVYDCCILVQDPLGPIIWSVEKLLPLQSGSVIIQPIINEDGYSKWIGNQSFRERLSRILKSSSAVLTMTQSGADVRFMRQSEIESCYIPNAVAACEPAGDFRARYSISGDAFLILHVANLYRVKNHLGLIDALDNLPENWKLVMIGHPTEADCAAAVSEKLALRPDVLFIPGLDKEWIAAAMEAADAVVLASHGEGSPITVLEAMSHKTPWLATPMCGAVHDHAGGIVCELADFKQVLGRLSDSPELGRRLGEIGYQHWSGCYSWQAIIQGWVDLIETGRLQRRFDTPRSLLSATDETLAEFDLVSRRHAFENPAVPFSCETPLVSVILPTLNRLKLLPNAIRSLQQQRYQNWEAIIINDGGAPVVLSDGLADPRIKLMELNRNHGQSQARNIGLKFAKGEVICFLDDDDVFKPDHLATVVKGLESTNFVYTLAESVLYDDDHSVVRRAVIYNDIKYSRERLYVSNFIPINTWGVRSDYLKEVGFFEESLLCLEDWELLIRLSSRCRFHHIPKVTVEVHERQGATSVTKAHVENYSDVFEEIYHKHGCLNSTAVKYAQNHMLASLTSGQKDGRRKIRSIAVILHLSDAELWDELCVSLSAIARKFDLYVTTLEGKNDSLIDEISNRFPESHVYQVRNKGRDILPFLTVYREIQALGYDLILKLHCSPAMQMNIDGSAEQWRGLAMRSLVQWQKRVDDIIELFEADSKLGIFAPFGYLNRTLSGDVNFPIIQRLIPGIDKKAFDKSGFVFPAGSMFWFRPAALESLLALNLNAEAFENEAGDGTLVHAVERLFGVLCRSSGYTITDRLPKLDDIEYQNWLEKKRDYELSRDGMSLAEFPEFKPAIRCFVFVEQTDLTALADTLDSLGGQTYSNWHLTVVSSLACPDPLFDEMPQLGWVTREPPLDVAALLLLPGGRQAEWGCFLELGDYLEPHALSCFVEYSHRYPGWEIIYSDEDRVSPEGFFHSPRFKPEFNLDLFYATDYIGGLVMFRKTLLERCDASKFPDVFLSWELVLRGGDKDYGATIGHIPNILLHRREAADQARLLAGERRKSGLSAYFREQGRVIEIADGLLPGTLYLQRPLTSSPLVSIIIPTKNRLDLIRPCVESILEKTGYPHYEILIVDNQSDDPETLVYLSDISVREARVHLLSYDLPYNFSAINNVAAERAQGDYLLLLNNDTVIIQEEWLSRLLAEGLRSDVGIVGPRLIFPNKQVQHAGVVLGLGQFGVADHPFIGEAMDAAGYMGRLQLTQDYSAVTAACLLLEKDLYKQVSGLDAENFGVLFNDVDLCLKVKELGYRIVWTPFSTVVHHGSSSLKKEKPSKKQKEGSRVEADHILKKWLPQLARDPAFNRNLSLKHFDFQLETKTDVSWNVDFHDKPRIYAFPGNETGVGEYRVRSPLRALTNAAMIQSSLLPNHDEAIIPDVVEVERAQPDVLFLQNAFADYFIEAWGRYRRFNDVFMVYGQDDLLYTLPKKHPKQGKWPKDIRRRLKKMMRLSDRVIVANEVLAKEFGKFTDNIVIVPNYLETERWLTLDLPEKLQQSKPRVGWAGGVEHQGDLELILPVVEALHQEVDWVFMGMCPEALRPYIKEFYPGVAFHLYPQKLAELNLDLAIAPLEHNKFNEAKTNLRLLEYGVLGWPVVCTDILPYQDAPVTRVANNSEHWIRIIRDKIQEPDLLRQEGQQLRRWVVDNYILEDHLQQWYGALLP</sequence>
<dbReference type="EMBL" id="CP157743">
    <property type="protein sequence ID" value="XBS20683.1"/>
    <property type="molecule type" value="Genomic_DNA"/>
</dbReference>
<dbReference type="Pfam" id="PF00535">
    <property type="entry name" value="Glycos_transf_2"/>
    <property type="match status" value="4"/>
</dbReference>
<dbReference type="Gene3D" id="3.40.50.2000">
    <property type="entry name" value="Glycogen Phosphorylase B"/>
    <property type="match status" value="3"/>
</dbReference>
<dbReference type="Gene3D" id="3.40.50.150">
    <property type="entry name" value="Vaccinia Virus protein VP39"/>
    <property type="match status" value="1"/>
</dbReference>
<dbReference type="SUPFAM" id="SSF53756">
    <property type="entry name" value="UDP-Glycosyltransferase/glycogen phosphorylase"/>
    <property type="match status" value="2"/>
</dbReference>
<dbReference type="InterPro" id="IPR029063">
    <property type="entry name" value="SAM-dependent_MTases_sf"/>
</dbReference>
<dbReference type="EC" id="2.4.-.-" evidence="3"/>
<keyword evidence="4" id="KW-1185">Reference proteome</keyword>
<dbReference type="InterPro" id="IPR007739">
    <property type="entry name" value="RgpF"/>
</dbReference>
<dbReference type="KEGG" id="mech:Q9L42_000710"/>
<dbReference type="RefSeq" id="WP_349431730.1">
    <property type="nucleotide sequence ID" value="NZ_CP157743.1"/>
</dbReference>
<organism evidence="3 4">
    <name type="scientific">Methylomarinum roseum</name>
    <dbReference type="NCBI Taxonomy" id="3067653"/>
    <lineage>
        <taxon>Bacteria</taxon>
        <taxon>Pseudomonadati</taxon>
        <taxon>Pseudomonadota</taxon>
        <taxon>Gammaproteobacteria</taxon>
        <taxon>Methylococcales</taxon>
        <taxon>Methylococcaceae</taxon>
        <taxon>Methylomarinum</taxon>
    </lineage>
</organism>
<evidence type="ECO:0000259" key="1">
    <source>
        <dbReference type="Pfam" id="PF00534"/>
    </source>
</evidence>
<dbReference type="PANTHER" id="PTHR43685">
    <property type="entry name" value="GLYCOSYLTRANSFERASE"/>
    <property type="match status" value="1"/>
</dbReference>
<keyword evidence="3" id="KW-0808">Transferase</keyword>
<reference evidence="3 4" key="1">
    <citation type="journal article" date="2024" name="Microbiology">
        <title>Methylomarinum rosea sp. nov., a novel halophilic methanotrophic bacterium from the hypersaline Lake Elton.</title>
        <authorList>
            <person name="Suleimanov R.Z."/>
            <person name="Oshkin I.Y."/>
            <person name="Danilova O.V."/>
            <person name="Suzina N.E."/>
            <person name="Dedysh S.N."/>
        </authorList>
    </citation>
    <scope>NUCLEOTIDE SEQUENCE [LARGE SCALE GENOMIC DNA]</scope>
    <source>
        <strain evidence="3 4">Ch1-1</strain>
    </source>
</reference>
<dbReference type="Pfam" id="PF00534">
    <property type="entry name" value="Glycos_transf_1"/>
    <property type="match status" value="1"/>
</dbReference>
<dbReference type="SUPFAM" id="SSF53335">
    <property type="entry name" value="S-adenosyl-L-methionine-dependent methyltransferases"/>
    <property type="match status" value="1"/>
</dbReference>
<dbReference type="CDD" id="cd00761">
    <property type="entry name" value="Glyco_tranf_GTA_type"/>
    <property type="match status" value="1"/>
</dbReference>
<feature type="domain" description="Glycosyltransferase 2-like" evidence="2">
    <location>
        <begin position="1280"/>
        <end position="1434"/>
    </location>
</feature>
<dbReference type="InterPro" id="IPR029044">
    <property type="entry name" value="Nucleotide-diphossugar_trans"/>
</dbReference>
<dbReference type="Pfam" id="PF05045">
    <property type="entry name" value="RgpF"/>
    <property type="match status" value="1"/>
</dbReference>